<dbReference type="InterPro" id="IPR002104">
    <property type="entry name" value="Integrase_catalytic"/>
</dbReference>
<sequence length="382" mass="44316">MEILFVLRKNQIKKNNPSTIYIRITINGLRSGDFSSFIKVLPDEWNSKSQLIMLGTDEAMADNERLLQIRTDIKQCFSELIREGRQPTAITVEERYLFRNEAPISLQELMGQYKVFKTEKKIAPATMKTFVTRQRNILLFMKETSQLGIAAQHIDEYFINALEHFITVKQNNSQGHAVRHLRFIKECLTWAKKRKLITYNALSDLNWTTPEYKEMPCLTLKELIQIEQHSFGSKPLQEAADRFLMQCYSGLNFADLMNFEPNWNIVGDWIKIKRQKTGETAIVPLLSKLKTLLEKYSYKPPKITNQAYNRFLKEIAAVLDLKLNLTTRVARKTAGQLWLDAGLSIESVSKMLGHSNIRTTQKSYVKVTEARIEMELKKNGLW</sequence>
<evidence type="ECO:0000256" key="2">
    <source>
        <dbReference type="ARBA" id="ARBA00023125"/>
    </source>
</evidence>
<dbReference type="Pfam" id="PF13102">
    <property type="entry name" value="Phage_int_SAM_5"/>
    <property type="match status" value="1"/>
</dbReference>
<evidence type="ECO:0000256" key="3">
    <source>
        <dbReference type="ARBA" id="ARBA00023172"/>
    </source>
</evidence>
<dbReference type="PANTHER" id="PTHR30349:SF64">
    <property type="entry name" value="PROPHAGE INTEGRASE INTD-RELATED"/>
    <property type="match status" value="1"/>
</dbReference>
<dbReference type="InterPro" id="IPR050090">
    <property type="entry name" value="Tyrosine_recombinase_XerCD"/>
</dbReference>
<dbReference type="InterPro" id="IPR011010">
    <property type="entry name" value="DNA_brk_join_enz"/>
</dbReference>
<dbReference type="Pfam" id="PF00589">
    <property type="entry name" value="Phage_integrase"/>
    <property type="match status" value="1"/>
</dbReference>
<organism evidence="5 6">
    <name type="scientific">Xanthocytophaga flava</name>
    <dbReference type="NCBI Taxonomy" id="3048013"/>
    <lineage>
        <taxon>Bacteria</taxon>
        <taxon>Pseudomonadati</taxon>
        <taxon>Bacteroidota</taxon>
        <taxon>Cytophagia</taxon>
        <taxon>Cytophagales</taxon>
        <taxon>Rhodocytophagaceae</taxon>
        <taxon>Xanthocytophaga</taxon>
    </lineage>
</organism>
<dbReference type="EMBL" id="JASJOT010000005">
    <property type="protein sequence ID" value="MDJ1493332.1"/>
    <property type="molecule type" value="Genomic_DNA"/>
</dbReference>
<protein>
    <submittedName>
        <fullName evidence="5">Tyrosine-type recombinase/integrase</fullName>
    </submittedName>
</protein>
<gene>
    <name evidence="5" type="ORF">QNI19_10355</name>
</gene>
<keyword evidence="6" id="KW-1185">Reference proteome</keyword>
<dbReference type="Gene3D" id="1.10.443.10">
    <property type="entry name" value="Intergrase catalytic core"/>
    <property type="match status" value="1"/>
</dbReference>
<feature type="domain" description="Tyr recombinase" evidence="4">
    <location>
        <begin position="213"/>
        <end position="377"/>
    </location>
</feature>
<reference evidence="5 6" key="1">
    <citation type="submission" date="2023-05" db="EMBL/GenBank/DDBJ databases">
        <authorList>
            <person name="Zhang X."/>
        </authorList>
    </citation>
    <scope>NUCLEOTIDE SEQUENCE [LARGE SCALE GENOMIC DNA]</scope>
    <source>
        <strain evidence="5 6">DM2B3-1</strain>
    </source>
</reference>
<evidence type="ECO:0000259" key="4">
    <source>
        <dbReference type="PROSITE" id="PS51898"/>
    </source>
</evidence>
<dbReference type="Gene3D" id="1.10.150.130">
    <property type="match status" value="1"/>
</dbReference>
<accession>A0ABT7CI31</accession>
<keyword evidence="2" id="KW-0238">DNA-binding</keyword>
<evidence type="ECO:0000313" key="6">
    <source>
        <dbReference type="Proteomes" id="UP001228581"/>
    </source>
</evidence>
<dbReference type="Pfam" id="PF17293">
    <property type="entry name" value="Arm-DNA-bind_5"/>
    <property type="match status" value="1"/>
</dbReference>
<proteinExistence type="inferred from homology"/>
<keyword evidence="3" id="KW-0233">DNA recombination</keyword>
<dbReference type="SUPFAM" id="SSF56349">
    <property type="entry name" value="DNA breaking-rejoining enzymes"/>
    <property type="match status" value="1"/>
</dbReference>
<dbReference type="CDD" id="cd01185">
    <property type="entry name" value="INTN1_C_like"/>
    <property type="match status" value="1"/>
</dbReference>
<dbReference type="Proteomes" id="UP001228581">
    <property type="component" value="Unassembled WGS sequence"/>
</dbReference>
<dbReference type="RefSeq" id="WP_313995470.1">
    <property type="nucleotide sequence ID" value="NZ_JASJOT010000005.1"/>
</dbReference>
<dbReference type="PANTHER" id="PTHR30349">
    <property type="entry name" value="PHAGE INTEGRASE-RELATED"/>
    <property type="match status" value="1"/>
</dbReference>
<name>A0ABT7CI31_9BACT</name>
<dbReference type="InterPro" id="IPR035386">
    <property type="entry name" value="Arm-DNA-bind_5"/>
</dbReference>
<comment type="similarity">
    <text evidence="1">Belongs to the 'phage' integrase family.</text>
</comment>
<evidence type="ECO:0000256" key="1">
    <source>
        <dbReference type="ARBA" id="ARBA00008857"/>
    </source>
</evidence>
<dbReference type="PROSITE" id="PS51898">
    <property type="entry name" value="TYR_RECOMBINASE"/>
    <property type="match status" value="1"/>
</dbReference>
<evidence type="ECO:0000313" key="5">
    <source>
        <dbReference type="EMBL" id="MDJ1493332.1"/>
    </source>
</evidence>
<dbReference type="InterPro" id="IPR010998">
    <property type="entry name" value="Integrase_recombinase_N"/>
</dbReference>
<dbReference type="InterPro" id="IPR025269">
    <property type="entry name" value="SAM-like_dom"/>
</dbReference>
<dbReference type="InterPro" id="IPR013762">
    <property type="entry name" value="Integrase-like_cat_sf"/>
</dbReference>
<comment type="caution">
    <text evidence="5">The sequence shown here is derived from an EMBL/GenBank/DDBJ whole genome shotgun (WGS) entry which is preliminary data.</text>
</comment>